<evidence type="ECO:0000256" key="4">
    <source>
        <dbReference type="ARBA" id="ARBA00022833"/>
    </source>
</evidence>
<reference evidence="7" key="1">
    <citation type="submission" date="2020-09" db="EMBL/GenBank/DDBJ databases">
        <title>Genome-Enabled Discovery of Anthraquinone Biosynthesis in Senna tora.</title>
        <authorList>
            <person name="Kang S.-H."/>
            <person name="Pandey R.P."/>
            <person name="Lee C.-M."/>
            <person name="Sim J.-S."/>
            <person name="Jeong J.-T."/>
            <person name="Choi B.-S."/>
            <person name="Jung M."/>
            <person name="Ginzburg D."/>
            <person name="Zhao K."/>
            <person name="Won S.Y."/>
            <person name="Oh T.-J."/>
            <person name="Yu Y."/>
            <person name="Kim N.-H."/>
            <person name="Lee O.R."/>
            <person name="Lee T.-H."/>
            <person name="Bashyal P."/>
            <person name="Kim T.-S."/>
            <person name="Lee W.-H."/>
            <person name="Kawkins C."/>
            <person name="Kim C.-K."/>
            <person name="Kim J.S."/>
            <person name="Ahn B.O."/>
            <person name="Rhee S.Y."/>
            <person name="Sohng J.K."/>
        </authorList>
    </citation>
    <scope>NUCLEOTIDE SEQUENCE</scope>
    <source>
        <tissue evidence="7">Leaf</tissue>
    </source>
</reference>
<sequence length="325" mass="36556">MLEDFWKDSTDKPIVILLEWCKIKDYPGNNGVRKVSNSFYSTRLLINPQLKECQDFLSSQISNSSSVAVEEDLLTLTVAKKIDELGYSCADINSCVILGTVLSIDTGKGWYYNSCRKCKKKVIPDVDGFFCKMCGNLVDSVVPRFKLELKVVDESGCAVFILFDCEVNQVLGCTASELIDGLVVVFSAFPERLDDFLGKKFLFKLKIKDDRFSKIDPKYIVMLRMSDKESLIEQYNRNKDGNEESPCNRHAAVFSDIDKETLTIILKDSSENCITPAKRLSGDFDEEGSPLTAEVPSENSSNKLKKIIKVEPWAYLLSTFSLISS</sequence>
<protein>
    <submittedName>
        <fullName evidence="7">Replication protein A 70 kDa DNA-binding subunit B-like</fullName>
    </submittedName>
</protein>
<dbReference type="InterPro" id="IPR047192">
    <property type="entry name" value="Euk_RPA1_DBD_C"/>
</dbReference>
<proteinExistence type="inferred from homology"/>
<dbReference type="InterPro" id="IPR013955">
    <property type="entry name" value="Rep_factor-A_C"/>
</dbReference>
<evidence type="ECO:0000313" key="8">
    <source>
        <dbReference type="Proteomes" id="UP000634136"/>
    </source>
</evidence>
<dbReference type="OrthoDB" id="671687at2759"/>
<dbReference type="Gene3D" id="2.40.50.140">
    <property type="entry name" value="Nucleic acid-binding proteins"/>
    <property type="match status" value="1"/>
</dbReference>
<gene>
    <name evidence="7" type="ORF">G2W53_032747</name>
</gene>
<evidence type="ECO:0000256" key="1">
    <source>
        <dbReference type="ARBA" id="ARBA00005690"/>
    </source>
</evidence>
<keyword evidence="4" id="KW-0862">Zinc</keyword>
<keyword evidence="8" id="KW-1185">Reference proteome</keyword>
<keyword evidence="2" id="KW-0479">Metal-binding</keyword>
<keyword evidence="5 7" id="KW-0238">DNA-binding</keyword>
<evidence type="ECO:0000256" key="2">
    <source>
        <dbReference type="ARBA" id="ARBA00022723"/>
    </source>
</evidence>
<dbReference type="PANTHER" id="PTHR47165:SF4">
    <property type="entry name" value="OS03G0429900 PROTEIN"/>
    <property type="match status" value="1"/>
</dbReference>
<comment type="caution">
    <text evidence="7">The sequence shown here is derived from an EMBL/GenBank/DDBJ whole genome shotgun (WGS) entry which is preliminary data.</text>
</comment>
<evidence type="ECO:0000256" key="5">
    <source>
        <dbReference type="ARBA" id="ARBA00023125"/>
    </source>
</evidence>
<dbReference type="SUPFAM" id="SSF50249">
    <property type="entry name" value="Nucleic acid-binding proteins"/>
    <property type="match status" value="1"/>
</dbReference>
<dbReference type="Pfam" id="PF08646">
    <property type="entry name" value="Rep_fac-A_C"/>
    <property type="match status" value="1"/>
</dbReference>
<organism evidence="7 8">
    <name type="scientific">Senna tora</name>
    <dbReference type="NCBI Taxonomy" id="362788"/>
    <lineage>
        <taxon>Eukaryota</taxon>
        <taxon>Viridiplantae</taxon>
        <taxon>Streptophyta</taxon>
        <taxon>Embryophyta</taxon>
        <taxon>Tracheophyta</taxon>
        <taxon>Spermatophyta</taxon>
        <taxon>Magnoliopsida</taxon>
        <taxon>eudicotyledons</taxon>
        <taxon>Gunneridae</taxon>
        <taxon>Pentapetalae</taxon>
        <taxon>rosids</taxon>
        <taxon>fabids</taxon>
        <taxon>Fabales</taxon>
        <taxon>Fabaceae</taxon>
        <taxon>Caesalpinioideae</taxon>
        <taxon>Cassia clade</taxon>
        <taxon>Senna</taxon>
    </lineage>
</organism>
<accession>A0A834SZR4</accession>
<comment type="similarity">
    <text evidence="1">Belongs to the replication factor A protein 1 family.</text>
</comment>
<dbReference type="CDD" id="cd04476">
    <property type="entry name" value="RPA1_DBD_C"/>
    <property type="match status" value="1"/>
</dbReference>
<dbReference type="GO" id="GO:0008270">
    <property type="term" value="F:zinc ion binding"/>
    <property type="evidence" value="ECO:0007669"/>
    <property type="project" value="UniProtKB-KW"/>
</dbReference>
<dbReference type="InterPro" id="IPR012340">
    <property type="entry name" value="NA-bd_OB-fold"/>
</dbReference>
<evidence type="ECO:0000313" key="7">
    <source>
        <dbReference type="EMBL" id="KAF7811771.1"/>
    </source>
</evidence>
<evidence type="ECO:0000256" key="3">
    <source>
        <dbReference type="ARBA" id="ARBA00022771"/>
    </source>
</evidence>
<evidence type="ECO:0000259" key="6">
    <source>
        <dbReference type="Pfam" id="PF08646"/>
    </source>
</evidence>
<dbReference type="AlphaFoldDB" id="A0A834SZR4"/>
<dbReference type="PANTHER" id="PTHR47165">
    <property type="entry name" value="OS03G0429900 PROTEIN"/>
    <property type="match status" value="1"/>
</dbReference>
<feature type="domain" description="Replication factor A C-terminal" evidence="6">
    <location>
        <begin position="99"/>
        <end position="214"/>
    </location>
</feature>
<dbReference type="EMBL" id="JAAIUW010000010">
    <property type="protein sequence ID" value="KAF7811771.1"/>
    <property type="molecule type" value="Genomic_DNA"/>
</dbReference>
<keyword evidence="3" id="KW-0863">Zinc-finger</keyword>
<name>A0A834SZR4_9FABA</name>
<dbReference type="GO" id="GO:0003677">
    <property type="term" value="F:DNA binding"/>
    <property type="evidence" value="ECO:0007669"/>
    <property type="project" value="UniProtKB-KW"/>
</dbReference>
<dbReference type="Proteomes" id="UP000634136">
    <property type="component" value="Unassembled WGS sequence"/>
</dbReference>